<proteinExistence type="predicted"/>
<comment type="caution">
    <text evidence="1">The sequence shown here is derived from an EMBL/GenBank/DDBJ whole genome shotgun (WGS) entry which is preliminary data.</text>
</comment>
<dbReference type="AlphaFoldDB" id="A0AAE1A0U8"/>
<sequence length="66" mass="7201">MNVYGAGPSIRETGYAWDERHQSCRILLEGVGVWGTYSSLSQAAGLYNTPIISANRGRQADPDQTN</sequence>
<keyword evidence="2" id="KW-1185">Reference proteome</keyword>
<reference evidence="1" key="1">
    <citation type="journal article" date="2023" name="G3 (Bethesda)">
        <title>A reference genome for the long-term kleptoplast-retaining sea slug Elysia crispata morphotype clarki.</title>
        <authorList>
            <person name="Eastman K.E."/>
            <person name="Pendleton A.L."/>
            <person name="Shaikh M.A."/>
            <person name="Suttiyut T."/>
            <person name="Ogas R."/>
            <person name="Tomko P."/>
            <person name="Gavelis G."/>
            <person name="Widhalm J.R."/>
            <person name="Wisecaver J.H."/>
        </authorList>
    </citation>
    <scope>NUCLEOTIDE SEQUENCE</scope>
    <source>
        <strain evidence="1">ECLA1</strain>
    </source>
</reference>
<organism evidence="1 2">
    <name type="scientific">Elysia crispata</name>
    <name type="common">lettuce slug</name>
    <dbReference type="NCBI Taxonomy" id="231223"/>
    <lineage>
        <taxon>Eukaryota</taxon>
        <taxon>Metazoa</taxon>
        <taxon>Spiralia</taxon>
        <taxon>Lophotrochozoa</taxon>
        <taxon>Mollusca</taxon>
        <taxon>Gastropoda</taxon>
        <taxon>Heterobranchia</taxon>
        <taxon>Euthyneura</taxon>
        <taxon>Panpulmonata</taxon>
        <taxon>Sacoglossa</taxon>
        <taxon>Placobranchoidea</taxon>
        <taxon>Plakobranchidae</taxon>
        <taxon>Elysia</taxon>
    </lineage>
</organism>
<dbReference type="EMBL" id="JAWDGP010002895">
    <property type="protein sequence ID" value="KAK3778878.1"/>
    <property type="molecule type" value="Genomic_DNA"/>
</dbReference>
<gene>
    <name evidence="1" type="ORF">RRG08_013142</name>
</gene>
<name>A0AAE1A0U8_9GAST</name>
<accession>A0AAE1A0U8</accession>
<dbReference type="Proteomes" id="UP001283361">
    <property type="component" value="Unassembled WGS sequence"/>
</dbReference>
<evidence type="ECO:0000313" key="1">
    <source>
        <dbReference type="EMBL" id="KAK3778878.1"/>
    </source>
</evidence>
<evidence type="ECO:0000313" key="2">
    <source>
        <dbReference type="Proteomes" id="UP001283361"/>
    </source>
</evidence>
<protein>
    <submittedName>
        <fullName evidence="1">Uncharacterized protein</fullName>
    </submittedName>
</protein>